<organism evidence="1 2">
    <name type="scientific">Burkholderia multivorans</name>
    <dbReference type="NCBI Taxonomy" id="87883"/>
    <lineage>
        <taxon>Bacteria</taxon>
        <taxon>Pseudomonadati</taxon>
        <taxon>Pseudomonadota</taxon>
        <taxon>Betaproteobacteria</taxon>
        <taxon>Burkholderiales</taxon>
        <taxon>Burkholderiaceae</taxon>
        <taxon>Burkholderia</taxon>
        <taxon>Burkholderia cepacia complex</taxon>
    </lineage>
</organism>
<dbReference type="EMBL" id="PVFZ01000008">
    <property type="protein sequence ID" value="PRF27850.1"/>
    <property type="molecule type" value="Genomic_DNA"/>
</dbReference>
<dbReference type="Proteomes" id="UP000237686">
    <property type="component" value="Unassembled WGS sequence"/>
</dbReference>
<evidence type="ECO:0000313" key="2">
    <source>
        <dbReference type="Proteomes" id="UP000237686"/>
    </source>
</evidence>
<gene>
    <name evidence="1" type="ORF">C6P98_02930</name>
</gene>
<proteinExistence type="predicted"/>
<name>A0A8E2RZX4_9BURK</name>
<accession>A0A8E2RZX4</accession>
<protein>
    <submittedName>
        <fullName evidence="1">Uncharacterized protein</fullName>
    </submittedName>
</protein>
<evidence type="ECO:0000313" key="1">
    <source>
        <dbReference type="EMBL" id="PRF27850.1"/>
    </source>
</evidence>
<reference evidence="1 2" key="1">
    <citation type="submission" date="2018-03" db="EMBL/GenBank/DDBJ databases">
        <authorList>
            <person name="Nguyen K."/>
            <person name="Fouts D."/>
            <person name="Sutton G."/>
        </authorList>
    </citation>
    <scope>NUCLEOTIDE SEQUENCE [LARGE SCALE GENOMIC DNA]</scope>
    <source>
        <strain evidence="1 2">AU17135</strain>
    </source>
</reference>
<sequence>MHRVEGSGMRMNVKGTALRARRQRMRGSPPLDMHARCARLLHAPAARARCARLHTRRMRLRGIGGGRQATGYDGGIRASKRPCGAVVDWRHSTKSRRFARFFFFSRFDKP</sequence>
<dbReference type="AlphaFoldDB" id="A0A8E2RZX4"/>
<comment type="caution">
    <text evidence="1">The sequence shown here is derived from an EMBL/GenBank/DDBJ whole genome shotgun (WGS) entry which is preliminary data.</text>
</comment>